<keyword evidence="1" id="KW-1133">Transmembrane helix</keyword>
<keyword evidence="3" id="KW-1185">Reference proteome</keyword>
<dbReference type="OrthoDB" id="5813736at2759"/>
<evidence type="ECO:0000313" key="2">
    <source>
        <dbReference type="EMBL" id="CAD6191296.1"/>
    </source>
</evidence>
<accession>A0A8S1H4U1</accession>
<dbReference type="EMBL" id="CAJGYM010000020">
    <property type="protein sequence ID" value="CAD6191296.1"/>
    <property type="molecule type" value="Genomic_DNA"/>
</dbReference>
<keyword evidence="1" id="KW-0472">Membrane</keyword>
<dbReference type="InterPro" id="IPR045860">
    <property type="entry name" value="Snake_toxin-like_sf"/>
</dbReference>
<protein>
    <submittedName>
        <fullName evidence="2">Uncharacterized protein</fullName>
    </submittedName>
</protein>
<gene>
    <name evidence="2" type="ORF">CAUJ_LOCUS7215</name>
</gene>
<organism evidence="2 3">
    <name type="scientific">Caenorhabditis auriculariae</name>
    <dbReference type="NCBI Taxonomy" id="2777116"/>
    <lineage>
        <taxon>Eukaryota</taxon>
        <taxon>Metazoa</taxon>
        <taxon>Ecdysozoa</taxon>
        <taxon>Nematoda</taxon>
        <taxon>Chromadorea</taxon>
        <taxon>Rhabditida</taxon>
        <taxon>Rhabditina</taxon>
        <taxon>Rhabditomorpha</taxon>
        <taxon>Rhabditoidea</taxon>
        <taxon>Rhabditidae</taxon>
        <taxon>Peloderinae</taxon>
        <taxon>Caenorhabditis</taxon>
    </lineage>
</organism>
<dbReference type="Proteomes" id="UP000835052">
    <property type="component" value="Unassembled WGS sequence"/>
</dbReference>
<reference evidence="2" key="1">
    <citation type="submission" date="2020-10" db="EMBL/GenBank/DDBJ databases">
        <authorList>
            <person name="Kikuchi T."/>
        </authorList>
    </citation>
    <scope>NUCLEOTIDE SEQUENCE</scope>
    <source>
        <strain evidence="2">NKZ352</strain>
    </source>
</reference>
<evidence type="ECO:0000313" key="3">
    <source>
        <dbReference type="Proteomes" id="UP000835052"/>
    </source>
</evidence>
<feature type="transmembrane region" description="Helical" evidence="1">
    <location>
        <begin position="241"/>
        <end position="264"/>
    </location>
</feature>
<evidence type="ECO:0000256" key="1">
    <source>
        <dbReference type="SAM" id="Phobius"/>
    </source>
</evidence>
<keyword evidence="1" id="KW-0812">Transmembrane</keyword>
<comment type="caution">
    <text evidence="2">The sequence shown here is derived from an EMBL/GenBank/DDBJ whole genome shotgun (WGS) entry which is preliminary data.</text>
</comment>
<dbReference type="AlphaFoldDB" id="A0A8S1H4U1"/>
<dbReference type="Gene3D" id="2.10.60.10">
    <property type="entry name" value="CD59"/>
    <property type="match status" value="1"/>
</dbReference>
<name>A0A8S1H4U1_9PELO</name>
<proteinExistence type="predicted"/>
<sequence length="269" mass="30281">MKIRFCLAHKIAELVIKPKGIAKNHPVTPPSTPPISRGGVAQQPRQLFVLHESYMCFGKWSTIRAETRPLARCFDVATVPSSLSSSSGAPRRASRMLRELSTWVFIAVFLLFDVCKATRTVKCFCDRESCDDNLLCQGEFCFIGLYRSDDVDVPRLRQHCGSADDLSFLGAHENCIERVDQWQEVCKCADDFCNTFAFLRSSIDTRPDSRDVVQFTKQDGPYPPVQDRPEWSGTRQQSSSLIVLLVIIPLSVGGFAVCLIFLNYHCKMC</sequence>